<accession>A0AAU8LQ76</accession>
<proteinExistence type="predicted"/>
<dbReference type="SMART" id="SM00490">
    <property type="entry name" value="HELICc"/>
    <property type="match status" value="1"/>
</dbReference>
<evidence type="ECO:0000256" key="2">
    <source>
        <dbReference type="ARBA" id="ARBA00022840"/>
    </source>
</evidence>
<evidence type="ECO:0000259" key="5">
    <source>
        <dbReference type="PROSITE" id="PS51194"/>
    </source>
</evidence>
<dbReference type="GO" id="GO:0004386">
    <property type="term" value="F:helicase activity"/>
    <property type="evidence" value="ECO:0007669"/>
    <property type="project" value="UniProtKB-KW"/>
</dbReference>
<sequence length="1401" mass="158439">MKLINLLSNTYRAFYGAFRQLHPIQQQAVEPILAHKDLILQSATGSGKTEAVLAPCLERVISSGADKAVLYIVPTRALAADMYRRFKAIITERLGLGFAVRTGDLKLRGGGRPALLLTTPESLDVILGSSNQDLRGFLARVRIVIIDEAHSFIHQYRGQQLVYLLQRLERRISQRVQRIALSATLADPEEVGRFLGCSPDTVFLADTVSRDIVPRLVHLHHDEQELTGFLDDLYQEWEYRKILLFANSRGRCDKTFKLLNQSRSFCGRVHLHYSNLTSKQRQQVERSFRKQDRSICIATSTLELGIDVGDVDAVILFEPPDSVAAFLQRIGRANRRQKAIHFWGICRGEQAGQQALRFLALLKLARQGQVEAALPKSFPSVLSQQIISCLYEKKRLSLAAVQNLFADPGADTDKEEAGTWIESIFQSLVKKQWLRKDKVEGLYTGGWRYWDALTEYQIWSNFPETEIEYKLDVAGEPVADIPQTIVKQLDPGDKVLLAGRPLRILWINTKADKRVLAEPTQERLDDKELLWLGMGCHVSLETAQAMRTVLKSTDSADNVAAVGLFSRTQKLIRQQLTQDARAVLLANGIEVVRDETGSFQYRTYLGSVGNMLLAWSVKVYLAAQSEDVEVDSDEIGLICSQWIPFEKLRLPLQHDDFTAWVKRHYKQLRAMFPLNAFCATLPTEILRQEVVDCIFDQRLIAFFQQYKDSSSEIVEGDPRNLEFHPEQTEEQGPTFFEAQNQPLLALEKERYEDAEAAAPVFITGKEVRYQNRPLTGTMIGEYFRHHQCDRQFCASFLRPEDQPPRQSPVDDEYASLRLARGLAFEQEIMDELAGFKEQFHSISKEDQAGMPRSLESRCEETREYLHRILEQKDLAGKLYLAQGVFHLPALLSLLPKSSELFGLTGKEQAVLPGVTVDGVGIPDLIRIAVEEPNIILEVGDIKSVAKPRYHQKWQVAFYAFLLKTFLEQEQLDTKGVQVADSGFLLTRSPLDDRPQRHSFALQPYLASLPVLLKNFAQCLSHPPNQAGWQIQAHCLNCLFFPSCYQQALHEEDIQFIPRISKGALEKMRALGLRNIEEASAWFADDRRGESLCSPFPSEQDHTPTGQTQRPAPTTTCTINTDFSPAQREGLHNAVMALQENKIILTQQRTDLFPAQATCFFVHLLNDPVTMLPKALGLGVGQHGQGAEDLQIFTWVVGDKAAQAERQKTWQDVWRDFSACFLDLWQEAVEKQGRPHIFFFGAGIRRSLDDWAAMMADKPLRNLFRRSLASSYPFWTDLEQVLHKHFALPVPATLTLYDLACVLGLSRGDRPVAPTTLPPPTSLIHFDPLPDTVGANPCVRPELSGRHRGLPLQAEEHLAAVLNIDSQLQQWITSHLSSDWSRATDRSPLHGIIWMILLRNPG</sequence>
<dbReference type="PANTHER" id="PTHR47962">
    <property type="entry name" value="ATP-DEPENDENT HELICASE LHR-RELATED-RELATED"/>
    <property type="match status" value="1"/>
</dbReference>
<protein>
    <submittedName>
        <fullName evidence="6">DEAD/DEAH box helicase</fullName>
    </submittedName>
</protein>
<dbReference type="GO" id="GO:0016887">
    <property type="term" value="F:ATP hydrolysis activity"/>
    <property type="evidence" value="ECO:0007669"/>
    <property type="project" value="TreeGrafter"/>
</dbReference>
<dbReference type="InterPro" id="IPR027417">
    <property type="entry name" value="P-loop_NTPase"/>
</dbReference>
<evidence type="ECO:0000256" key="1">
    <source>
        <dbReference type="ARBA" id="ARBA00022741"/>
    </source>
</evidence>
<dbReference type="Gene3D" id="3.40.50.300">
    <property type="entry name" value="P-loop containing nucleotide triphosphate hydrolases"/>
    <property type="match status" value="2"/>
</dbReference>
<dbReference type="Pfam" id="PF00271">
    <property type="entry name" value="Helicase_C"/>
    <property type="match status" value="1"/>
</dbReference>
<dbReference type="KEGG" id="eaj:Q3M24_12120"/>
<reference evidence="6" key="1">
    <citation type="journal article" date="2024" name="Syst. Appl. Microbiol.">
        <title>First single-strain enrichments of Electrothrix cable bacteria, description of E. aestuarii sp. nov. and E. rattekaaiensis sp. nov., and proposal of a cable bacteria taxonomy following the rules of the SeqCode.</title>
        <authorList>
            <person name="Plum-Jensen L.E."/>
            <person name="Schramm A."/>
            <person name="Marshall I.P.G."/>
        </authorList>
    </citation>
    <scope>NUCLEOTIDE SEQUENCE</scope>
    <source>
        <strain evidence="6">Rat1</strain>
    </source>
</reference>
<dbReference type="InterPro" id="IPR052511">
    <property type="entry name" value="ATP-dep_Helicase"/>
</dbReference>
<dbReference type="PROSITE" id="PS51194">
    <property type="entry name" value="HELICASE_CTER"/>
    <property type="match status" value="1"/>
</dbReference>
<dbReference type="GO" id="GO:0003677">
    <property type="term" value="F:DNA binding"/>
    <property type="evidence" value="ECO:0007669"/>
    <property type="project" value="TreeGrafter"/>
</dbReference>
<gene>
    <name evidence="6" type="ORF">Q3M24_12120</name>
</gene>
<reference evidence="6" key="2">
    <citation type="submission" date="2024-06" db="EMBL/GenBank/DDBJ databases">
        <authorList>
            <person name="Plum-Jensen L.E."/>
            <person name="Schramm A."/>
            <person name="Marshall I.P.G."/>
        </authorList>
    </citation>
    <scope>NUCLEOTIDE SEQUENCE</scope>
    <source>
        <strain evidence="6">Rat1</strain>
    </source>
</reference>
<dbReference type="GO" id="GO:0005524">
    <property type="term" value="F:ATP binding"/>
    <property type="evidence" value="ECO:0007669"/>
    <property type="project" value="UniProtKB-KW"/>
</dbReference>
<keyword evidence="2" id="KW-0067">ATP-binding</keyword>
<dbReference type="Pfam" id="PF00270">
    <property type="entry name" value="DEAD"/>
    <property type="match status" value="1"/>
</dbReference>
<dbReference type="PROSITE" id="PS51192">
    <property type="entry name" value="HELICASE_ATP_BIND_1"/>
    <property type="match status" value="1"/>
</dbReference>
<organism evidence="6">
    <name type="scientific">Candidatus Electrothrix aestuarii</name>
    <dbReference type="NCBI Taxonomy" id="3062594"/>
    <lineage>
        <taxon>Bacteria</taxon>
        <taxon>Pseudomonadati</taxon>
        <taxon>Thermodesulfobacteriota</taxon>
        <taxon>Desulfobulbia</taxon>
        <taxon>Desulfobulbales</taxon>
        <taxon>Desulfobulbaceae</taxon>
        <taxon>Candidatus Electrothrix</taxon>
    </lineage>
</organism>
<feature type="region of interest" description="Disordered" evidence="3">
    <location>
        <begin position="1092"/>
        <end position="1112"/>
    </location>
</feature>
<evidence type="ECO:0000259" key="4">
    <source>
        <dbReference type="PROSITE" id="PS51192"/>
    </source>
</evidence>
<dbReference type="InterPro" id="IPR001650">
    <property type="entry name" value="Helicase_C-like"/>
</dbReference>
<dbReference type="InterPro" id="IPR014001">
    <property type="entry name" value="Helicase_ATP-bd"/>
</dbReference>
<dbReference type="EMBL" id="CP159373">
    <property type="protein sequence ID" value="XCN71067.1"/>
    <property type="molecule type" value="Genomic_DNA"/>
</dbReference>
<feature type="domain" description="Helicase C-terminal" evidence="5">
    <location>
        <begin position="229"/>
        <end position="382"/>
    </location>
</feature>
<keyword evidence="1" id="KW-0547">Nucleotide-binding</keyword>
<dbReference type="InterPro" id="IPR011545">
    <property type="entry name" value="DEAD/DEAH_box_helicase_dom"/>
</dbReference>
<keyword evidence="6" id="KW-0378">Hydrolase</keyword>
<evidence type="ECO:0000256" key="3">
    <source>
        <dbReference type="SAM" id="MobiDB-lite"/>
    </source>
</evidence>
<dbReference type="SUPFAM" id="SSF52540">
    <property type="entry name" value="P-loop containing nucleoside triphosphate hydrolases"/>
    <property type="match status" value="1"/>
</dbReference>
<keyword evidence="6" id="KW-0347">Helicase</keyword>
<evidence type="ECO:0000313" key="6">
    <source>
        <dbReference type="EMBL" id="XCN71067.1"/>
    </source>
</evidence>
<name>A0AAU8LQ76_9BACT</name>
<feature type="compositionally biased region" description="Polar residues" evidence="3">
    <location>
        <begin position="1102"/>
        <end position="1112"/>
    </location>
</feature>
<feature type="domain" description="Helicase ATP-binding" evidence="4">
    <location>
        <begin position="29"/>
        <end position="203"/>
    </location>
</feature>
<dbReference type="SMART" id="SM00487">
    <property type="entry name" value="DEXDc"/>
    <property type="match status" value="1"/>
</dbReference>
<dbReference type="PANTHER" id="PTHR47962:SF5">
    <property type="entry name" value="ATP-DEPENDENT HELICASE LHR-RELATED"/>
    <property type="match status" value="1"/>
</dbReference>